<dbReference type="CDD" id="cd06222">
    <property type="entry name" value="RNase_H_like"/>
    <property type="match status" value="1"/>
</dbReference>
<reference evidence="2 3" key="2">
    <citation type="journal article" date="2017" name="Front. Plant Sci.">
        <title>Gene Classification and Mining of Molecular Markers Useful in Red Clover (Trifolium pratense) Breeding.</title>
        <authorList>
            <person name="Istvanek J."/>
            <person name="Dluhosova J."/>
            <person name="Dluhos P."/>
            <person name="Patkova L."/>
            <person name="Nedelnik J."/>
            <person name="Repkova J."/>
        </authorList>
    </citation>
    <scope>NUCLEOTIDE SEQUENCE [LARGE SCALE GENOMIC DNA]</scope>
    <source>
        <strain evidence="3">cv. Tatra</strain>
        <tissue evidence="2">Young leaves</tissue>
    </source>
</reference>
<dbReference type="EMBL" id="ASHM01061468">
    <property type="protein sequence ID" value="PNX89980.1"/>
    <property type="molecule type" value="Genomic_DNA"/>
</dbReference>
<feature type="domain" description="RNase H type-1" evidence="1">
    <location>
        <begin position="51"/>
        <end position="137"/>
    </location>
</feature>
<sequence length="147" mass="16705">RARSPQRNLTIKAVIINSLYAIWSTRNNARFNSKTTHWKSAIEWIISSGALAGMIYAHMVELCGAMRPIEIGHSKNWKNLWIESNSTFVVKTFSSSALVPWVLCIRCLNCMKLTRKMNFVVSHVFREGNQCADGLANIDLSLDRFTI</sequence>
<reference evidence="2 3" key="1">
    <citation type="journal article" date="2014" name="Am. J. Bot.">
        <title>Genome assembly and annotation for red clover (Trifolium pratense; Fabaceae).</title>
        <authorList>
            <person name="Istvanek J."/>
            <person name="Jaros M."/>
            <person name="Krenek A."/>
            <person name="Repkova J."/>
        </authorList>
    </citation>
    <scope>NUCLEOTIDE SEQUENCE [LARGE SCALE GENOMIC DNA]</scope>
    <source>
        <strain evidence="3">cv. Tatra</strain>
        <tissue evidence="2">Young leaves</tissue>
    </source>
</reference>
<evidence type="ECO:0000259" key="1">
    <source>
        <dbReference type="Pfam" id="PF13456"/>
    </source>
</evidence>
<dbReference type="InterPro" id="IPR044730">
    <property type="entry name" value="RNase_H-like_dom_plant"/>
</dbReference>
<protein>
    <submittedName>
        <fullName evidence="2">Ribonuclease H</fullName>
    </submittedName>
</protein>
<evidence type="ECO:0000313" key="3">
    <source>
        <dbReference type="Proteomes" id="UP000236291"/>
    </source>
</evidence>
<dbReference type="Pfam" id="PF13456">
    <property type="entry name" value="RVT_3"/>
    <property type="match status" value="1"/>
</dbReference>
<dbReference type="AlphaFoldDB" id="A0A2K3MGQ4"/>
<dbReference type="GO" id="GO:0003676">
    <property type="term" value="F:nucleic acid binding"/>
    <property type="evidence" value="ECO:0007669"/>
    <property type="project" value="InterPro"/>
</dbReference>
<dbReference type="InterPro" id="IPR012337">
    <property type="entry name" value="RNaseH-like_sf"/>
</dbReference>
<proteinExistence type="predicted"/>
<dbReference type="GO" id="GO:0004523">
    <property type="term" value="F:RNA-DNA hybrid ribonuclease activity"/>
    <property type="evidence" value="ECO:0007669"/>
    <property type="project" value="InterPro"/>
</dbReference>
<feature type="non-terminal residue" evidence="2">
    <location>
        <position position="1"/>
    </location>
</feature>
<dbReference type="Proteomes" id="UP000236291">
    <property type="component" value="Unassembled WGS sequence"/>
</dbReference>
<organism evidence="2 3">
    <name type="scientific">Trifolium pratense</name>
    <name type="common">Red clover</name>
    <dbReference type="NCBI Taxonomy" id="57577"/>
    <lineage>
        <taxon>Eukaryota</taxon>
        <taxon>Viridiplantae</taxon>
        <taxon>Streptophyta</taxon>
        <taxon>Embryophyta</taxon>
        <taxon>Tracheophyta</taxon>
        <taxon>Spermatophyta</taxon>
        <taxon>Magnoliopsida</taxon>
        <taxon>eudicotyledons</taxon>
        <taxon>Gunneridae</taxon>
        <taxon>Pentapetalae</taxon>
        <taxon>rosids</taxon>
        <taxon>fabids</taxon>
        <taxon>Fabales</taxon>
        <taxon>Fabaceae</taxon>
        <taxon>Papilionoideae</taxon>
        <taxon>50 kb inversion clade</taxon>
        <taxon>NPAAA clade</taxon>
        <taxon>Hologalegina</taxon>
        <taxon>IRL clade</taxon>
        <taxon>Trifolieae</taxon>
        <taxon>Trifolium</taxon>
    </lineage>
</organism>
<gene>
    <name evidence="2" type="ORF">L195_g046103</name>
</gene>
<dbReference type="InterPro" id="IPR053151">
    <property type="entry name" value="RNase_H-like"/>
</dbReference>
<dbReference type="InterPro" id="IPR036397">
    <property type="entry name" value="RNaseH_sf"/>
</dbReference>
<dbReference type="InterPro" id="IPR002156">
    <property type="entry name" value="RNaseH_domain"/>
</dbReference>
<name>A0A2K3MGQ4_TRIPR</name>
<dbReference type="Gene3D" id="3.30.420.10">
    <property type="entry name" value="Ribonuclease H-like superfamily/Ribonuclease H"/>
    <property type="match status" value="1"/>
</dbReference>
<accession>A0A2K3MGQ4</accession>
<comment type="caution">
    <text evidence="2">The sequence shown here is derived from an EMBL/GenBank/DDBJ whole genome shotgun (WGS) entry which is preliminary data.</text>
</comment>
<dbReference type="PANTHER" id="PTHR47723">
    <property type="entry name" value="OS05G0353850 PROTEIN"/>
    <property type="match status" value="1"/>
</dbReference>
<dbReference type="PANTHER" id="PTHR47723:SF23">
    <property type="entry name" value="REVERSE TRANSCRIPTASE-LIKE PROTEIN"/>
    <property type="match status" value="1"/>
</dbReference>
<dbReference type="SUPFAM" id="SSF53098">
    <property type="entry name" value="Ribonuclease H-like"/>
    <property type="match status" value="1"/>
</dbReference>
<evidence type="ECO:0000313" key="2">
    <source>
        <dbReference type="EMBL" id="PNX89980.1"/>
    </source>
</evidence>